<dbReference type="Gene3D" id="1.10.3730.20">
    <property type="match status" value="1"/>
</dbReference>
<organism evidence="7 8">
    <name type="scientific">Pseudaquabacterium inlustre</name>
    <dbReference type="NCBI Taxonomy" id="2984192"/>
    <lineage>
        <taxon>Bacteria</taxon>
        <taxon>Pseudomonadati</taxon>
        <taxon>Pseudomonadota</taxon>
        <taxon>Betaproteobacteria</taxon>
        <taxon>Burkholderiales</taxon>
        <taxon>Sphaerotilaceae</taxon>
        <taxon>Pseudaquabacterium</taxon>
    </lineage>
</organism>
<proteinExistence type="predicted"/>
<evidence type="ECO:0000256" key="5">
    <source>
        <dbReference type="SAM" id="Phobius"/>
    </source>
</evidence>
<evidence type="ECO:0000256" key="2">
    <source>
        <dbReference type="ARBA" id="ARBA00022692"/>
    </source>
</evidence>
<feature type="transmembrane region" description="Helical" evidence="5">
    <location>
        <begin position="139"/>
        <end position="156"/>
    </location>
</feature>
<name>A0ABU9CR58_9BURK</name>
<keyword evidence="8" id="KW-1185">Reference proteome</keyword>
<reference evidence="7 8" key="1">
    <citation type="submission" date="2024-04" db="EMBL/GenBank/DDBJ databases">
        <title>Novel species of the genus Ideonella isolated from streams.</title>
        <authorList>
            <person name="Lu H."/>
        </authorList>
    </citation>
    <scope>NUCLEOTIDE SEQUENCE [LARGE SCALE GENOMIC DNA]</scope>
    <source>
        <strain evidence="7 8">DXS22W</strain>
    </source>
</reference>
<evidence type="ECO:0000256" key="3">
    <source>
        <dbReference type="ARBA" id="ARBA00022989"/>
    </source>
</evidence>
<dbReference type="PANTHER" id="PTHR22911">
    <property type="entry name" value="ACYL-MALONYL CONDENSING ENZYME-RELATED"/>
    <property type="match status" value="1"/>
</dbReference>
<feature type="transmembrane region" description="Helical" evidence="5">
    <location>
        <begin position="195"/>
        <end position="214"/>
    </location>
</feature>
<evidence type="ECO:0000313" key="8">
    <source>
        <dbReference type="Proteomes" id="UP001365405"/>
    </source>
</evidence>
<keyword evidence="3 5" id="KW-1133">Transmembrane helix</keyword>
<accession>A0ABU9CR58</accession>
<dbReference type="Proteomes" id="UP001365405">
    <property type="component" value="Unassembled WGS sequence"/>
</dbReference>
<feature type="transmembrane region" description="Helical" evidence="5">
    <location>
        <begin position="264"/>
        <end position="297"/>
    </location>
</feature>
<evidence type="ECO:0000256" key="1">
    <source>
        <dbReference type="ARBA" id="ARBA00004141"/>
    </source>
</evidence>
<sequence>MATAPPPPHPARPAGTATTAQNLRGIAWMVAAMAAFAIEDALVKRVARELPIAQVLMLFGAGGAAIFGVVGWRHRTPLFQAAVLSRAMQVRAVFELTGRLFYVLAIALTPLSSATAILQATPVLVVLGGWIWFHEVVGWRRWCAVIVGLGGVLIVLRPASDDFSWLSLLTVIGLIGFAGRDLASRAVPRQLATHHLGFYGFLTVMVAGGLYALVERRPFAMPGGSVQPLLAAACMVGVLAYAALMKAMRTGDIATVTPFRYTRLLFGVGLGVVLFDEVVSACMALGGAVILAAGWLIAWDGMRRQPRARGDTEALPERPAQ</sequence>
<feature type="transmembrane region" description="Helical" evidence="5">
    <location>
        <begin position="226"/>
        <end position="244"/>
    </location>
</feature>
<keyword evidence="4 5" id="KW-0472">Membrane</keyword>
<gene>
    <name evidence="7" type="ORF">AACH10_22580</name>
</gene>
<evidence type="ECO:0000313" key="7">
    <source>
        <dbReference type="EMBL" id="MEK8053057.1"/>
    </source>
</evidence>
<feature type="domain" description="EamA" evidence="6">
    <location>
        <begin position="24"/>
        <end position="156"/>
    </location>
</feature>
<dbReference type="PANTHER" id="PTHR22911:SF6">
    <property type="entry name" value="SOLUTE CARRIER FAMILY 35 MEMBER G1"/>
    <property type="match status" value="1"/>
</dbReference>
<feature type="transmembrane region" description="Helical" evidence="5">
    <location>
        <begin position="101"/>
        <end position="133"/>
    </location>
</feature>
<protein>
    <submittedName>
        <fullName evidence="7">DMT family transporter</fullName>
    </submittedName>
</protein>
<dbReference type="SUPFAM" id="SSF103481">
    <property type="entry name" value="Multidrug resistance efflux transporter EmrE"/>
    <property type="match status" value="2"/>
</dbReference>
<dbReference type="EMBL" id="JBBUTH010000010">
    <property type="protein sequence ID" value="MEK8053057.1"/>
    <property type="molecule type" value="Genomic_DNA"/>
</dbReference>
<feature type="transmembrane region" description="Helical" evidence="5">
    <location>
        <begin position="163"/>
        <end position="183"/>
    </location>
</feature>
<evidence type="ECO:0000259" key="6">
    <source>
        <dbReference type="Pfam" id="PF00892"/>
    </source>
</evidence>
<dbReference type="InterPro" id="IPR037185">
    <property type="entry name" value="EmrE-like"/>
</dbReference>
<dbReference type="Pfam" id="PF00892">
    <property type="entry name" value="EamA"/>
    <property type="match status" value="1"/>
</dbReference>
<evidence type="ECO:0000256" key="4">
    <source>
        <dbReference type="ARBA" id="ARBA00023136"/>
    </source>
</evidence>
<dbReference type="InterPro" id="IPR000620">
    <property type="entry name" value="EamA_dom"/>
</dbReference>
<keyword evidence="2 5" id="KW-0812">Transmembrane</keyword>
<comment type="subcellular location">
    <subcellularLocation>
        <location evidence="1">Membrane</location>
        <topology evidence="1">Multi-pass membrane protein</topology>
    </subcellularLocation>
</comment>
<dbReference type="RefSeq" id="WP_341412790.1">
    <property type="nucleotide sequence ID" value="NZ_JBBUTH010000010.1"/>
</dbReference>
<comment type="caution">
    <text evidence="7">The sequence shown here is derived from an EMBL/GenBank/DDBJ whole genome shotgun (WGS) entry which is preliminary data.</text>
</comment>
<feature type="transmembrane region" description="Helical" evidence="5">
    <location>
        <begin position="55"/>
        <end position="72"/>
    </location>
</feature>